<reference evidence="1 2" key="1">
    <citation type="submission" date="2015-09" db="EMBL/GenBank/DDBJ databases">
        <title>Complete genome sequence of Defluviimonas alba cai42t isolated from an oilfield in Xinjiang.</title>
        <authorList>
            <person name="Geng S."/>
            <person name="Pan X."/>
            <person name="Wu X."/>
        </authorList>
    </citation>
    <scope>NUCLEOTIDE SEQUENCE [LARGE SCALE GENOMIC DNA]</scope>
    <source>
        <strain evidence="2">cai42</strain>
    </source>
</reference>
<gene>
    <name evidence="1" type="ORF">AKL17_1812</name>
</gene>
<name>A0A165SL12_9RHOB</name>
<dbReference type="KEGG" id="daa:AKL17_1812"/>
<evidence type="ECO:0000313" key="2">
    <source>
        <dbReference type="Proteomes" id="UP000076128"/>
    </source>
</evidence>
<protein>
    <submittedName>
        <fullName evidence="1">Uncharacterized protein</fullName>
    </submittedName>
</protein>
<keyword evidence="2" id="KW-1185">Reference proteome</keyword>
<dbReference type="EMBL" id="CP012661">
    <property type="protein sequence ID" value="AMY69063.1"/>
    <property type="molecule type" value="Genomic_DNA"/>
</dbReference>
<dbReference type="AlphaFoldDB" id="A0A165SL12"/>
<proteinExistence type="predicted"/>
<sequence length="114" mass="12715">MNGLIFTQWYLNQGMPDVGYHKILSIMPGFGQLEQGAKVSGKQFSLNYNTDFRSIIGSFMTFHGSLTVVTFATDGDDFINPLAKSIKNSRVLERAGSQLTMPGLPNLEFLSQYR</sequence>
<accession>A0A165SL12</accession>
<dbReference type="Proteomes" id="UP000076128">
    <property type="component" value="Chromosome"/>
</dbReference>
<evidence type="ECO:0000313" key="1">
    <source>
        <dbReference type="EMBL" id="AMY69063.1"/>
    </source>
</evidence>
<organism evidence="1 2">
    <name type="scientific">Frigidibacter mobilis</name>
    <dbReference type="NCBI Taxonomy" id="1335048"/>
    <lineage>
        <taxon>Bacteria</taxon>
        <taxon>Pseudomonadati</taxon>
        <taxon>Pseudomonadota</taxon>
        <taxon>Alphaproteobacteria</taxon>
        <taxon>Rhodobacterales</taxon>
        <taxon>Paracoccaceae</taxon>
        <taxon>Frigidibacter</taxon>
    </lineage>
</organism>